<dbReference type="InterPro" id="IPR039361">
    <property type="entry name" value="Cyclin"/>
</dbReference>
<organism evidence="10 11">
    <name type="scientific">Manihot esculenta</name>
    <name type="common">Cassava</name>
    <name type="synonym">Jatropha manihot</name>
    <dbReference type="NCBI Taxonomy" id="3983"/>
    <lineage>
        <taxon>Eukaryota</taxon>
        <taxon>Viridiplantae</taxon>
        <taxon>Streptophyta</taxon>
        <taxon>Embryophyta</taxon>
        <taxon>Tracheophyta</taxon>
        <taxon>Spermatophyta</taxon>
        <taxon>Magnoliopsida</taxon>
        <taxon>eudicotyledons</taxon>
        <taxon>Gunneridae</taxon>
        <taxon>Pentapetalae</taxon>
        <taxon>rosids</taxon>
        <taxon>fabids</taxon>
        <taxon>Malpighiales</taxon>
        <taxon>Euphorbiaceae</taxon>
        <taxon>Crotonoideae</taxon>
        <taxon>Manihoteae</taxon>
        <taxon>Manihot</taxon>
    </lineage>
</organism>
<dbReference type="FunFam" id="1.10.472.10:FF:000040">
    <property type="entry name" value="D6-type cyclin"/>
    <property type="match status" value="1"/>
</dbReference>
<dbReference type="FunFam" id="1.10.472.10:FF:000060">
    <property type="entry name" value="D6-type cyclin"/>
    <property type="match status" value="1"/>
</dbReference>
<reference evidence="11" key="1">
    <citation type="journal article" date="2016" name="Nat. Biotechnol.">
        <title>Sequencing wild and cultivated cassava and related species reveals extensive interspecific hybridization and genetic diversity.</title>
        <authorList>
            <person name="Bredeson J.V."/>
            <person name="Lyons J.B."/>
            <person name="Prochnik S.E."/>
            <person name="Wu G.A."/>
            <person name="Ha C.M."/>
            <person name="Edsinger-Gonzales E."/>
            <person name="Grimwood J."/>
            <person name="Schmutz J."/>
            <person name="Rabbi I.Y."/>
            <person name="Egesi C."/>
            <person name="Nauluvula P."/>
            <person name="Lebot V."/>
            <person name="Ndunguru J."/>
            <person name="Mkamilo G."/>
            <person name="Bart R.S."/>
            <person name="Setter T.L."/>
            <person name="Gleadow R.M."/>
            <person name="Kulakow P."/>
            <person name="Ferguson M.E."/>
            <person name="Rounsley S."/>
            <person name="Rokhsar D.S."/>
        </authorList>
    </citation>
    <scope>NUCLEOTIDE SEQUENCE [LARGE SCALE GENOMIC DNA]</scope>
    <source>
        <strain evidence="11">cv. AM560-2</strain>
    </source>
</reference>
<dbReference type="PANTHER" id="PTHR10177">
    <property type="entry name" value="CYCLINS"/>
    <property type="match status" value="1"/>
</dbReference>
<evidence type="ECO:0000313" key="11">
    <source>
        <dbReference type="Proteomes" id="UP000091857"/>
    </source>
</evidence>
<dbReference type="CDD" id="cd20544">
    <property type="entry name" value="CYCLIN_AtCycD-like_rpt2"/>
    <property type="match status" value="1"/>
</dbReference>
<dbReference type="SMART" id="SM01332">
    <property type="entry name" value="Cyclin_C"/>
    <property type="match status" value="1"/>
</dbReference>
<dbReference type="EMBL" id="CM004398">
    <property type="protein sequence ID" value="OAY35614.1"/>
    <property type="molecule type" value="Genomic_DNA"/>
</dbReference>
<proteinExistence type="inferred from homology"/>
<dbReference type="Pfam" id="PF00134">
    <property type="entry name" value="Cyclin_N"/>
    <property type="match status" value="1"/>
</dbReference>
<evidence type="ECO:0000256" key="6">
    <source>
        <dbReference type="ARBA" id="ARBA00032263"/>
    </source>
</evidence>
<dbReference type="Proteomes" id="UP000091857">
    <property type="component" value="Chromosome 12"/>
</dbReference>
<dbReference type="SUPFAM" id="SSF47954">
    <property type="entry name" value="Cyclin-like"/>
    <property type="match status" value="1"/>
</dbReference>
<keyword evidence="5" id="KW-0131">Cell cycle</keyword>
<dbReference type="OMA" id="HAYYSFR"/>
<dbReference type="InterPro" id="IPR013763">
    <property type="entry name" value="Cyclin-like_dom"/>
</dbReference>
<dbReference type="GO" id="GO:0000082">
    <property type="term" value="P:G1/S transition of mitotic cell cycle"/>
    <property type="evidence" value="ECO:0000318"/>
    <property type="project" value="GO_Central"/>
</dbReference>
<dbReference type="Pfam" id="PF02984">
    <property type="entry name" value="Cyclin_C"/>
    <property type="match status" value="1"/>
</dbReference>
<evidence type="ECO:0000256" key="2">
    <source>
        <dbReference type="ARBA" id="ARBA00011177"/>
    </source>
</evidence>
<comment type="similarity">
    <text evidence="1">Belongs to the cyclin family. Cyclin D subfamily.</text>
</comment>
<comment type="caution">
    <text evidence="10">The sequence shown here is derived from an EMBL/GenBank/DDBJ whole genome shotgun (WGS) entry which is preliminary data.</text>
</comment>
<dbReference type="SMART" id="SM00385">
    <property type="entry name" value="CYCLIN"/>
    <property type="match status" value="1"/>
</dbReference>
<keyword evidence="3" id="KW-0132">Cell division</keyword>
<evidence type="ECO:0000256" key="7">
    <source>
        <dbReference type="RuleBase" id="RU000383"/>
    </source>
</evidence>
<dbReference type="AlphaFoldDB" id="A0A2C9UVM7"/>
<keyword evidence="11" id="KW-1185">Reference proteome</keyword>
<dbReference type="PROSITE" id="PS00292">
    <property type="entry name" value="CYCLINS"/>
    <property type="match status" value="1"/>
</dbReference>
<protein>
    <recommendedName>
        <fullName evidence="6">B-like cyclin</fullName>
    </recommendedName>
</protein>
<gene>
    <name evidence="10" type="ORF">MANES_12G115800v8</name>
</gene>
<dbReference type="OrthoDB" id="5590282at2759"/>
<accession>A0A2C9UVM7</accession>
<dbReference type="InterPro" id="IPR036915">
    <property type="entry name" value="Cyclin-like_sf"/>
</dbReference>
<dbReference type="InterPro" id="IPR048258">
    <property type="entry name" value="Cyclins_cyclin-box"/>
</dbReference>
<comment type="subunit">
    <text evidence="2">Interacts with the CDC2 protein kinase to form a serine/threonine kinase holoenzyme complex also known as maturation promoting factor (MPF). The cyclin subunit imparts substrate specificity to the complex.</text>
</comment>
<sequence length="304" mass="34652">MSVDLYCNEVASEFVSSEADINPVESLSSSFPIDDESFIDSIFDSELDQMPETQLVTRFLELPEIVTARQDAVNWMLKVQAYYHFRPETACLSVNYLDRFLSFHTLPEAGKGWPLQLLAVACLSIAAKMEETNVPLLLDLQILEPRFLFKPSTVQRMEILVMARLKWRLHIITPFDFLHYFIEKLSCPSSNFNGSIHSVLSRSSDLIISILRVINFLDYTPSSIGAAAVLWVTNQTMDDPKLGCLHKRVNKDMVKRCYNLIKKNMSKLSHCNKVLNVTIHARCHARKFCNKGFKSSHSSPPNKC</sequence>
<dbReference type="Gramene" id="Manes.12G115800.1.v8.1">
    <property type="protein sequence ID" value="Manes.12G115800.1.v8.1.CDS"/>
    <property type="gene ID" value="Manes.12G115800.v8.1"/>
</dbReference>
<dbReference type="GO" id="GO:0000307">
    <property type="term" value="C:cyclin-dependent protein kinase holoenzyme complex"/>
    <property type="evidence" value="ECO:0000318"/>
    <property type="project" value="GO_Central"/>
</dbReference>
<evidence type="ECO:0000313" key="10">
    <source>
        <dbReference type="EMBL" id="OAY35614.1"/>
    </source>
</evidence>
<evidence type="ECO:0000256" key="4">
    <source>
        <dbReference type="ARBA" id="ARBA00023127"/>
    </source>
</evidence>
<evidence type="ECO:0000259" key="8">
    <source>
        <dbReference type="SMART" id="SM00385"/>
    </source>
</evidence>
<dbReference type="GO" id="GO:0005634">
    <property type="term" value="C:nucleus"/>
    <property type="evidence" value="ECO:0000318"/>
    <property type="project" value="GO_Central"/>
</dbReference>
<name>A0A2C9UVM7_MANES</name>
<dbReference type="GO" id="GO:0016538">
    <property type="term" value="F:cyclin-dependent protein serine/threonine kinase regulator activity"/>
    <property type="evidence" value="ECO:0000318"/>
    <property type="project" value="GO_Central"/>
</dbReference>
<dbReference type="CDD" id="cd20543">
    <property type="entry name" value="CYCLIN_AtCycD-like_rpt1"/>
    <property type="match status" value="1"/>
</dbReference>
<evidence type="ECO:0000256" key="3">
    <source>
        <dbReference type="ARBA" id="ARBA00022618"/>
    </source>
</evidence>
<feature type="domain" description="Cyclin C-terminal" evidence="9">
    <location>
        <begin position="172"/>
        <end position="300"/>
    </location>
</feature>
<dbReference type="STRING" id="3983.A0A2C9UVM7"/>
<evidence type="ECO:0000256" key="5">
    <source>
        <dbReference type="ARBA" id="ARBA00023306"/>
    </source>
</evidence>
<dbReference type="GO" id="GO:0005737">
    <property type="term" value="C:cytoplasm"/>
    <property type="evidence" value="ECO:0000318"/>
    <property type="project" value="GO_Central"/>
</dbReference>
<dbReference type="InterPro" id="IPR006671">
    <property type="entry name" value="Cyclin_N"/>
</dbReference>
<evidence type="ECO:0000256" key="1">
    <source>
        <dbReference type="ARBA" id="ARBA00009065"/>
    </source>
</evidence>
<keyword evidence="4 7" id="KW-0195">Cyclin</keyword>
<dbReference type="GO" id="GO:0051301">
    <property type="term" value="P:cell division"/>
    <property type="evidence" value="ECO:0007669"/>
    <property type="project" value="UniProtKB-KW"/>
</dbReference>
<dbReference type="Gene3D" id="1.10.472.10">
    <property type="entry name" value="Cyclin-like"/>
    <property type="match status" value="2"/>
</dbReference>
<dbReference type="InterPro" id="IPR004367">
    <property type="entry name" value="Cyclin_C-dom"/>
</dbReference>
<feature type="domain" description="Cyclin-like" evidence="8">
    <location>
        <begin position="74"/>
        <end position="163"/>
    </location>
</feature>
<evidence type="ECO:0000259" key="9">
    <source>
        <dbReference type="SMART" id="SM01332"/>
    </source>
</evidence>